<sequence>MVLLNGDIMVKLHLSISKLWTQNINIWSRSVPAILLKTSGMLTRPAFSINASRPDPLYCANEWDQAGQVLHLCSCGLQLNRHRETELDVH</sequence>
<keyword evidence="2" id="KW-1185">Reference proteome</keyword>
<dbReference type="Proteomes" id="UP001295794">
    <property type="component" value="Unassembled WGS sequence"/>
</dbReference>
<protein>
    <submittedName>
        <fullName evidence="1">Uncharacterized protein</fullName>
    </submittedName>
</protein>
<reference evidence="1" key="1">
    <citation type="submission" date="2023-11" db="EMBL/GenBank/DDBJ databases">
        <authorList>
            <person name="De Vega J J."/>
            <person name="De Vega J J."/>
        </authorList>
    </citation>
    <scope>NUCLEOTIDE SEQUENCE</scope>
</reference>
<dbReference type="AlphaFoldDB" id="A0AAD2K2W8"/>
<gene>
    <name evidence="1" type="ORF">MYCIT1_LOCUS24113</name>
</gene>
<proteinExistence type="predicted"/>
<evidence type="ECO:0000313" key="1">
    <source>
        <dbReference type="EMBL" id="CAK5275995.1"/>
    </source>
</evidence>
<name>A0AAD2K2W8_9AGAR</name>
<dbReference type="EMBL" id="CAVNYO010000405">
    <property type="protein sequence ID" value="CAK5275995.1"/>
    <property type="molecule type" value="Genomic_DNA"/>
</dbReference>
<comment type="caution">
    <text evidence="1">The sequence shown here is derived from an EMBL/GenBank/DDBJ whole genome shotgun (WGS) entry which is preliminary data.</text>
</comment>
<organism evidence="1 2">
    <name type="scientific">Mycena citricolor</name>
    <dbReference type="NCBI Taxonomy" id="2018698"/>
    <lineage>
        <taxon>Eukaryota</taxon>
        <taxon>Fungi</taxon>
        <taxon>Dikarya</taxon>
        <taxon>Basidiomycota</taxon>
        <taxon>Agaricomycotina</taxon>
        <taxon>Agaricomycetes</taxon>
        <taxon>Agaricomycetidae</taxon>
        <taxon>Agaricales</taxon>
        <taxon>Marasmiineae</taxon>
        <taxon>Mycenaceae</taxon>
        <taxon>Mycena</taxon>
    </lineage>
</organism>
<evidence type="ECO:0000313" key="2">
    <source>
        <dbReference type="Proteomes" id="UP001295794"/>
    </source>
</evidence>
<accession>A0AAD2K2W8</accession>